<evidence type="ECO:0000256" key="3">
    <source>
        <dbReference type="ARBA" id="ARBA00010780"/>
    </source>
</evidence>
<keyword evidence="4 10" id="KW-1003">Cell membrane</keyword>
<dbReference type="GO" id="GO:0032220">
    <property type="term" value="P:plasma membrane fusion involved in cytogamy"/>
    <property type="evidence" value="ECO:0007669"/>
    <property type="project" value="TreeGrafter"/>
</dbReference>
<comment type="caution">
    <text evidence="11">The sequence shown here is derived from an EMBL/GenBank/DDBJ whole genome shotgun (WGS) entry which is preliminary data.</text>
</comment>
<evidence type="ECO:0000256" key="9">
    <source>
        <dbReference type="ARBA" id="ARBA00023180"/>
    </source>
</evidence>
<sequence>MASRYPMPPPYVPQGQQVVRRIFQPDSITPYLGLRARLSQVWFNRWTVLLLLVLVRVLLAAHSLQSDMASAKVEALSACTSVESMGSAMASMPHYMAKGVNDLTGNALTKTVHGLVEVLQLIVTGVEEILLFFINFLTQTYLCLIVLVVKGSVEAAVAIIKDITGFLNKELPNIAKDITQGVNSFQNTINDFMSKINNAASLFSGNNNSPPKIDLSKQLDELNHFQLPSSINSTLDKINSSVPTFDQVKNFTQAVISIPFEALKHEIDLHLGNYAFDKSAFPVPAKEQLTFCQGNNAIGGFFDGLEDLINTARKIFIVVIVLAAILVCVPMAYREIWRWRSMKERSLLVQKHMHEPMDVVYIISRPYTSTAGMKAASMFSANRRQILTRWAIAYATSTPALFILSLGLAGLFSCLCHYILLRSVEKVVPELTAEVSSFADKVVDKLNNSSGKWANDINGVIDGANRDINGQLLSWVNISTGAVNGTLNTFVDKTTEILNETFGGTILYQPILGLFDCLIELKVRGIQKGLTWVSDHAHINIPDIANDTFSIGAIAGLAGNGTGQTDSFLSDPGAVTSDKISEVVVSVTNKVQDSIRKETLISAGILLVWVLVALIGIVRALILCCIRDKNRGEGGRRTAVVNRDPNDGFTDATYFGPNNAKSMSVSPAGFDPAVAEEDMYQMQNLGFVGERGLKPELTTTSSSAVRQSSYVQYGGDEKRGF</sequence>
<comment type="caution">
    <text evidence="10">Lacks conserved residue(s) required for the propagation of feature annotation.</text>
</comment>
<evidence type="ECO:0000256" key="1">
    <source>
        <dbReference type="ARBA" id="ARBA00002512"/>
    </source>
</evidence>
<dbReference type="PANTHER" id="PTHR31030:SF1">
    <property type="entry name" value="PLASMA MEMBRANE FUSION PROTEIN PRM1"/>
    <property type="match status" value="1"/>
</dbReference>
<keyword evidence="8 10" id="KW-0472">Membrane</keyword>
<comment type="similarity">
    <text evidence="3 10">Belongs to the PRM1 family.</text>
</comment>
<dbReference type="GO" id="GO:0043332">
    <property type="term" value="C:mating projection tip"/>
    <property type="evidence" value="ECO:0007669"/>
    <property type="project" value="UniProtKB-UniRule"/>
</dbReference>
<organism evidence="11 12">
    <name type="scientific">Elaphomyces granulatus</name>
    <dbReference type="NCBI Taxonomy" id="519963"/>
    <lineage>
        <taxon>Eukaryota</taxon>
        <taxon>Fungi</taxon>
        <taxon>Dikarya</taxon>
        <taxon>Ascomycota</taxon>
        <taxon>Pezizomycotina</taxon>
        <taxon>Eurotiomycetes</taxon>
        <taxon>Eurotiomycetidae</taxon>
        <taxon>Eurotiales</taxon>
        <taxon>Elaphomycetaceae</taxon>
        <taxon>Elaphomyces</taxon>
    </lineage>
</organism>
<keyword evidence="12" id="KW-1185">Reference proteome</keyword>
<feature type="transmembrane region" description="Helical" evidence="10">
    <location>
        <begin position="600"/>
        <end position="622"/>
    </location>
</feature>
<evidence type="ECO:0000313" key="12">
    <source>
        <dbReference type="Proteomes" id="UP000243515"/>
    </source>
</evidence>
<comment type="function">
    <text evidence="1 10">Involved in cell fusion during mating by stabilizing the plasma membrane fusion event.</text>
</comment>
<evidence type="ECO:0000313" key="11">
    <source>
        <dbReference type="EMBL" id="OXV09360.1"/>
    </source>
</evidence>
<name>A0A232LYW6_9EURO</name>
<keyword evidence="9" id="KW-0325">Glycoprotein</keyword>
<keyword evidence="5 10" id="KW-0812">Transmembrane</keyword>
<accession>A0A232LYW6</accession>
<feature type="transmembrane region" description="Helical" evidence="10">
    <location>
        <begin position="315"/>
        <end position="333"/>
    </location>
</feature>
<keyword evidence="7 10" id="KW-1133">Transmembrane helix</keyword>
<comment type="subcellular location">
    <subcellularLocation>
        <location evidence="2 10">Cell membrane</location>
        <topology evidence="2 10">Multi-pass membrane protein</topology>
    </subcellularLocation>
</comment>
<dbReference type="InterPro" id="IPR026777">
    <property type="entry name" value="PRM1"/>
</dbReference>
<feature type="transmembrane region" description="Helical" evidence="10">
    <location>
        <begin position="400"/>
        <end position="421"/>
    </location>
</feature>
<proteinExistence type="inferred from homology"/>
<dbReference type="Proteomes" id="UP000243515">
    <property type="component" value="Unassembled WGS sequence"/>
</dbReference>
<evidence type="ECO:0000256" key="4">
    <source>
        <dbReference type="ARBA" id="ARBA00022475"/>
    </source>
</evidence>
<dbReference type="PANTHER" id="PTHR31030">
    <property type="entry name" value="PLASMA MEMBRANE FUSION PROTEIN PRM1"/>
    <property type="match status" value="1"/>
</dbReference>
<gene>
    <name evidence="11" type="ORF">Egran_02884</name>
</gene>
<evidence type="ECO:0000256" key="2">
    <source>
        <dbReference type="ARBA" id="ARBA00004651"/>
    </source>
</evidence>
<evidence type="ECO:0000256" key="6">
    <source>
        <dbReference type="ARBA" id="ARBA00022971"/>
    </source>
</evidence>
<dbReference type="GO" id="GO:0005886">
    <property type="term" value="C:plasma membrane"/>
    <property type="evidence" value="ECO:0007669"/>
    <property type="project" value="UniProtKB-SubCell"/>
</dbReference>
<dbReference type="AlphaFoldDB" id="A0A232LYW6"/>
<keyword evidence="6 10" id="KW-0184">Conjugation</keyword>
<evidence type="ECO:0000256" key="5">
    <source>
        <dbReference type="ARBA" id="ARBA00022692"/>
    </source>
</evidence>
<dbReference type="OrthoDB" id="5356111at2759"/>
<protein>
    <recommendedName>
        <fullName evidence="10">Plasma membrane fusion protein PRM1</fullName>
    </recommendedName>
</protein>
<evidence type="ECO:0000256" key="7">
    <source>
        <dbReference type="ARBA" id="ARBA00022989"/>
    </source>
</evidence>
<evidence type="ECO:0000256" key="8">
    <source>
        <dbReference type="ARBA" id="ARBA00023136"/>
    </source>
</evidence>
<dbReference type="EMBL" id="NPHW01003581">
    <property type="protein sequence ID" value="OXV09360.1"/>
    <property type="molecule type" value="Genomic_DNA"/>
</dbReference>
<evidence type="ECO:0000256" key="10">
    <source>
        <dbReference type="RuleBase" id="RU366035"/>
    </source>
</evidence>
<reference evidence="11 12" key="1">
    <citation type="journal article" date="2015" name="Environ. Microbiol.">
        <title>Metagenome sequence of Elaphomyces granulatus from sporocarp tissue reveals Ascomycota ectomycorrhizal fingerprints of genome expansion and a Proteobacteria-rich microbiome.</title>
        <authorList>
            <person name="Quandt C.A."/>
            <person name="Kohler A."/>
            <person name="Hesse C.N."/>
            <person name="Sharpton T.J."/>
            <person name="Martin F."/>
            <person name="Spatafora J.W."/>
        </authorList>
    </citation>
    <scope>NUCLEOTIDE SEQUENCE [LARGE SCALE GENOMIC DNA]</scope>
    <source>
        <strain evidence="11 12">OSC145934</strain>
    </source>
</reference>